<gene>
    <name evidence="1" type="ORF">CALVIDRAFT_61329</name>
</gene>
<sequence>MRGIWIYVRLDCYVWQSAFETVPVEVSQRKQPRKKAVYMYNCPIYNTVACSGGACITIIISRPASVFNNSSSVLSGRRPLTHASTSFPSPTLMQLVLVKVTVSLRPQSMPCLRAKQLSLSTICLSGICLPSRDRAKQLHERNVLAALLILICSLSWALRSETPL</sequence>
<keyword evidence="2" id="KW-1185">Reference proteome</keyword>
<dbReference type="Proteomes" id="UP000076738">
    <property type="component" value="Unassembled WGS sequence"/>
</dbReference>
<evidence type="ECO:0000313" key="2">
    <source>
        <dbReference type="Proteomes" id="UP000076738"/>
    </source>
</evidence>
<proteinExistence type="predicted"/>
<organism evidence="1 2">
    <name type="scientific">Calocera viscosa (strain TUFC12733)</name>
    <dbReference type="NCBI Taxonomy" id="1330018"/>
    <lineage>
        <taxon>Eukaryota</taxon>
        <taxon>Fungi</taxon>
        <taxon>Dikarya</taxon>
        <taxon>Basidiomycota</taxon>
        <taxon>Agaricomycotina</taxon>
        <taxon>Dacrymycetes</taxon>
        <taxon>Dacrymycetales</taxon>
        <taxon>Dacrymycetaceae</taxon>
        <taxon>Calocera</taxon>
    </lineage>
</organism>
<name>A0A167NLK8_CALVF</name>
<accession>A0A167NLK8</accession>
<dbReference type="EMBL" id="KV417278">
    <property type="protein sequence ID" value="KZO97841.1"/>
    <property type="molecule type" value="Genomic_DNA"/>
</dbReference>
<protein>
    <submittedName>
        <fullName evidence="1">Uncharacterized protein</fullName>
    </submittedName>
</protein>
<reference evidence="1 2" key="1">
    <citation type="journal article" date="2016" name="Mol. Biol. Evol.">
        <title>Comparative Genomics of Early-Diverging Mushroom-Forming Fungi Provides Insights into the Origins of Lignocellulose Decay Capabilities.</title>
        <authorList>
            <person name="Nagy L.G."/>
            <person name="Riley R."/>
            <person name="Tritt A."/>
            <person name="Adam C."/>
            <person name="Daum C."/>
            <person name="Floudas D."/>
            <person name="Sun H."/>
            <person name="Yadav J.S."/>
            <person name="Pangilinan J."/>
            <person name="Larsson K.H."/>
            <person name="Matsuura K."/>
            <person name="Barry K."/>
            <person name="Labutti K."/>
            <person name="Kuo R."/>
            <person name="Ohm R.A."/>
            <person name="Bhattacharya S.S."/>
            <person name="Shirouzu T."/>
            <person name="Yoshinaga Y."/>
            <person name="Martin F.M."/>
            <person name="Grigoriev I.V."/>
            <person name="Hibbett D.S."/>
        </authorList>
    </citation>
    <scope>NUCLEOTIDE SEQUENCE [LARGE SCALE GENOMIC DNA]</scope>
    <source>
        <strain evidence="1 2">TUFC12733</strain>
    </source>
</reference>
<dbReference type="AlphaFoldDB" id="A0A167NLK8"/>
<evidence type="ECO:0000313" key="1">
    <source>
        <dbReference type="EMBL" id="KZO97841.1"/>
    </source>
</evidence>